<keyword evidence="1" id="KW-0472">Membrane</keyword>
<dbReference type="EMBL" id="JACONZ010000002">
    <property type="protein sequence ID" value="MBC5581027.1"/>
    <property type="molecule type" value="Genomic_DNA"/>
</dbReference>
<protein>
    <submittedName>
        <fullName evidence="2">ABC transporter permease</fullName>
    </submittedName>
</protein>
<organism evidence="2 3">
    <name type="scientific">Anaerofilum hominis</name>
    <dbReference type="NCBI Taxonomy" id="2763016"/>
    <lineage>
        <taxon>Bacteria</taxon>
        <taxon>Bacillati</taxon>
        <taxon>Bacillota</taxon>
        <taxon>Clostridia</taxon>
        <taxon>Eubacteriales</taxon>
        <taxon>Oscillospiraceae</taxon>
        <taxon>Anaerofilum</taxon>
    </lineage>
</organism>
<dbReference type="AlphaFoldDB" id="A0A923IEE7"/>
<evidence type="ECO:0000313" key="2">
    <source>
        <dbReference type="EMBL" id="MBC5581027.1"/>
    </source>
</evidence>
<feature type="transmembrane region" description="Helical" evidence="1">
    <location>
        <begin position="143"/>
        <end position="170"/>
    </location>
</feature>
<keyword evidence="3" id="KW-1185">Reference proteome</keyword>
<feature type="transmembrane region" description="Helical" evidence="1">
    <location>
        <begin position="20"/>
        <end position="39"/>
    </location>
</feature>
<gene>
    <name evidence="2" type="ORF">H8S23_05875</name>
</gene>
<dbReference type="RefSeq" id="WP_186887402.1">
    <property type="nucleotide sequence ID" value="NZ_JACONZ010000002.1"/>
</dbReference>
<feature type="transmembrane region" description="Helical" evidence="1">
    <location>
        <begin position="228"/>
        <end position="250"/>
    </location>
</feature>
<feature type="transmembrane region" description="Helical" evidence="1">
    <location>
        <begin position="103"/>
        <end position="123"/>
    </location>
</feature>
<accession>A0A923IEE7</accession>
<dbReference type="Proteomes" id="UP000659630">
    <property type="component" value="Unassembled WGS sequence"/>
</dbReference>
<keyword evidence="1" id="KW-1133">Transmembrane helix</keyword>
<sequence>MSNLLKAEWKKLAHSFPLKIAAAAMLALSFVTALSSLSYRGSPLQQEMEIVLDGYGAFLVSLRDTPLLILLGIIALAIVVCGDFDNRTIQAEICAGHARGQIVVSKFIAMMMAYTALLLPYPAGRLIFQSIFYGFGRPVSAAVVMQLLAVFAVYMLIGLALASAGVLLAFAVRKTIVVIAGSILILLLGGNALLSFGVSIPQLGAVLDRTPLGLAKSLFACGYPAGDLGMAAAVCAGMILVMCLLTALVFRKAELR</sequence>
<evidence type="ECO:0000313" key="3">
    <source>
        <dbReference type="Proteomes" id="UP000659630"/>
    </source>
</evidence>
<reference evidence="2" key="1">
    <citation type="submission" date="2020-08" db="EMBL/GenBank/DDBJ databases">
        <title>Genome public.</title>
        <authorList>
            <person name="Liu C."/>
            <person name="Sun Q."/>
        </authorList>
    </citation>
    <scope>NUCLEOTIDE SEQUENCE</scope>
    <source>
        <strain evidence="2">BX8</strain>
    </source>
</reference>
<feature type="transmembrane region" description="Helical" evidence="1">
    <location>
        <begin position="177"/>
        <end position="200"/>
    </location>
</feature>
<keyword evidence="1" id="KW-0812">Transmembrane</keyword>
<evidence type="ECO:0000256" key="1">
    <source>
        <dbReference type="SAM" id="Phobius"/>
    </source>
</evidence>
<proteinExistence type="predicted"/>
<name>A0A923IEE7_9FIRM</name>
<comment type="caution">
    <text evidence="2">The sequence shown here is derived from an EMBL/GenBank/DDBJ whole genome shotgun (WGS) entry which is preliminary data.</text>
</comment>
<feature type="transmembrane region" description="Helical" evidence="1">
    <location>
        <begin position="65"/>
        <end position="82"/>
    </location>
</feature>